<feature type="chain" id="PRO_5024441781" evidence="1">
    <location>
        <begin position="23"/>
        <end position="158"/>
    </location>
</feature>
<evidence type="ECO:0000313" key="3">
    <source>
        <dbReference type="EMBL" id="KAA5534907.1"/>
    </source>
</evidence>
<name>A0A5M6CIR2_9BACT</name>
<dbReference type="GO" id="GO:0016491">
    <property type="term" value="F:oxidoreductase activity"/>
    <property type="evidence" value="ECO:0007669"/>
    <property type="project" value="InterPro"/>
</dbReference>
<comment type="caution">
    <text evidence="3">The sequence shown here is derived from an EMBL/GenBank/DDBJ whole genome shotgun (WGS) entry which is preliminary data.</text>
</comment>
<sequence>MKYLSIRVLFALLMLLPYTSRSQQKALPDFHFLNTDKEAVGKKDIPKGKALLLIYFRSDCDHCEHTAMQLKTTAAKYPAIIWMVSAEEIPALRTFEDMAGLYDVNNLTVVQDNNHQMHKAYDFTQLPFIVLYSSSGKQLRTFSELPSVETVRKILNGK</sequence>
<dbReference type="RefSeq" id="WP_150032586.1">
    <property type="nucleotide sequence ID" value="NZ_VWSH01000002.1"/>
</dbReference>
<feature type="domain" description="Alkyl hydroperoxide reductase subunit C/ Thiol specific antioxidant" evidence="2">
    <location>
        <begin position="25"/>
        <end position="125"/>
    </location>
</feature>
<dbReference type="EMBL" id="VWSH01000002">
    <property type="protein sequence ID" value="KAA5534907.1"/>
    <property type="molecule type" value="Genomic_DNA"/>
</dbReference>
<dbReference type="Gene3D" id="3.40.30.10">
    <property type="entry name" value="Glutaredoxin"/>
    <property type="match status" value="1"/>
</dbReference>
<evidence type="ECO:0000259" key="2">
    <source>
        <dbReference type="Pfam" id="PF00578"/>
    </source>
</evidence>
<proteinExistence type="predicted"/>
<keyword evidence="4" id="KW-1185">Reference proteome</keyword>
<gene>
    <name evidence="3" type="ORF">F0919_09915</name>
</gene>
<protein>
    <submittedName>
        <fullName evidence="3">Redoxin domain-containing protein</fullName>
    </submittedName>
</protein>
<evidence type="ECO:0000313" key="4">
    <source>
        <dbReference type="Proteomes" id="UP000323632"/>
    </source>
</evidence>
<dbReference type="GO" id="GO:0016209">
    <property type="term" value="F:antioxidant activity"/>
    <property type="evidence" value="ECO:0007669"/>
    <property type="project" value="InterPro"/>
</dbReference>
<reference evidence="3 4" key="1">
    <citation type="submission" date="2019-09" db="EMBL/GenBank/DDBJ databases">
        <title>Genome sequence and assembly of Taibaiella sp.</title>
        <authorList>
            <person name="Chhetri G."/>
        </authorList>
    </citation>
    <scope>NUCLEOTIDE SEQUENCE [LARGE SCALE GENOMIC DNA]</scope>
    <source>
        <strain evidence="3 4">KVB11</strain>
    </source>
</reference>
<dbReference type="Pfam" id="PF00578">
    <property type="entry name" value="AhpC-TSA"/>
    <property type="match status" value="1"/>
</dbReference>
<feature type="signal peptide" evidence="1">
    <location>
        <begin position="1"/>
        <end position="22"/>
    </location>
</feature>
<dbReference type="InterPro" id="IPR036249">
    <property type="entry name" value="Thioredoxin-like_sf"/>
</dbReference>
<organism evidence="3 4">
    <name type="scientific">Taibaiella lutea</name>
    <dbReference type="NCBI Taxonomy" id="2608001"/>
    <lineage>
        <taxon>Bacteria</taxon>
        <taxon>Pseudomonadati</taxon>
        <taxon>Bacteroidota</taxon>
        <taxon>Chitinophagia</taxon>
        <taxon>Chitinophagales</taxon>
        <taxon>Chitinophagaceae</taxon>
        <taxon>Taibaiella</taxon>
    </lineage>
</organism>
<evidence type="ECO:0000256" key="1">
    <source>
        <dbReference type="SAM" id="SignalP"/>
    </source>
</evidence>
<dbReference type="InterPro" id="IPR000866">
    <property type="entry name" value="AhpC/TSA"/>
</dbReference>
<keyword evidence="1" id="KW-0732">Signal</keyword>
<dbReference type="AlphaFoldDB" id="A0A5M6CIR2"/>
<dbReference type="Proteomes" id="UP000323632">
    <property type="component" value="Unassembled WGS sequence"/>
</dbReference>
<dbReference type="SUPFAM" id="SSF52833">
    <property type="entry name" value="Thioredoxin-like"/>
    <property type="match status" value="1"/>
</dbReference>
<accession>A0A5M6CIR2</accession>